<reference evidence="1" key="1">
    <citation type="submission" date="2020-10" db="EMBL/GenBank/DDBJ databases">
        <authorList>
            <person name="Gilroy R."/>
        </authorList>
    </citation>
    <scope>NUCLEOTIDE SEQUENCE</scope>
    <source>
        <strain evidence="1">B1-3475</strain>
    </source>
</reference>
<name>A0A9D9HLA1_9BACT</name>
<dbReference type="AlphaFoldDB" id="A0A9D9HLA1"/>
<comment type="caution">
    <text evidence="1">The sequence shown here is derived from an EMBL/GenBank/DDBJ whole genome shotgun (WGS) entry which is preliminary data.</text>
</comment>
<organism evidence="1 2">
    <name type="scientific">Candidatus Cryptobacteroides intestinigallinarum</name>
    <dbReference type="NCBI Taxonomy" id="2840767"/>
    <lineage>
        <taxon>Bacteria</taxon>
        <taxon>Pseudomonadati</taxon>
        <taxon>Bacteroidota</taxon>
        <taxon>Bacteroidia</taxon>
        <taxon>Bacteroidales</taxon>
        <taxon>Candidatus Cryptobacteroides</taxon>
    </lineage>
</organism>
<reference evidence="1" key="2">
    <citation type="journal article" date="2021" name="PeerJ">
        <title>Extensive microbial diversity within the chicken gut microbiome revealed by metagenomics and culture.</title>
        <authorList>
            <person name="Gilroy R."/>
            <person name="Ravi A."/>
            <person name="Getino M."/>
            <person name="Pursley I."/>
            <person name="Horton D.L."/>
            <person name="Alikhan N.F."/>
            <person name="Baker D."/>
            <person name="Gharbi K."/>
            <person name="Hall N."/>
            <person name="Watson M."/>
            <person name="Adriaenssens E.M."/>
            <person name="Foster-Nyarko E."/>
            <person name="Jarju S."/>
            <person name="Secka A."/>
            <person name="Antonio M."/>
            <person name="Oren A."/>
            <person name="Chaudhuri R.R."/>
            <person name="La Ragione R."/>
            <person name="Hildebrand F."/>
            <person name="Pallen M.J."/>
        </authorList>
    </citation>
    <scope>NUCLEOTIDE SEQUENCE</scope>
    <source>
        <strain evidence="1">B1-3475</strain>
    </source>
</reference>
<evidence type="ECO:0000313" key="2">
    <source>
        <dbReference type="Proteomes" id="UP000823617"/>
    </source>
</evidence>
<dbReference type="PROSITE" id="PS51257">
    <property type="entry name" value="PROKAR_LIPOPROTEIN"/>
    <property type="match status" value="1"/>
</dbReference>
<dbReference type="EMBL" id="JADIMK010000063">
    <property type="protein sequence ID" value="MBO8455922.1"/>
    <property type="molecule type" value="Genomic_DNA"/>
</dbReference>
<dbReference type="Proteomes" id="UP000823617">
    <property type="component" value="Unassembled WGS sequence"/>
</dbReference>
<gene>
    <name evidence="1" type="ORF">IAC08_05915</name>
</gene>
<proteinExistence type="predicted"/>
<protein>
    <submittedName>
        <fullName evidence="1">Uncharacterized protein</fullName>
    </submittedName>
</protein>
<accession>A0A9D9HLA1</accession>
<evidence type="ECO:0000313" key="1">
    <source>
        <dbReference type="EMBL" id="MBO8455922.1"/>
    </source>
</evidence>
<sequence>MRKILFAAAVSVLAITSCRKDTAVTPGEKLSVSIEVTEITETSAKAVFEPTSASAPYICGYIASSDLSEWSDDVKRYLDSKISHSMEDSGMDRAEAVSVLSVTGTSSADLTGLVPETSYVCYAVGVDASGFYTSDVFSEVFTTSEADDPLSGLSFEIEIPSVTSTTVSISVLPSDNTLPYYFDIMTKDEYETYEGDVAAYLSYVLETVANNYGVSVSDFASGIQEIGPSSDQLRGLSPDSEYVAYAIGLSGDGTCFGQPAVKEFRTEKAGNPEDCTFTFSIEAYMGQAEVTVSPSDDGVGYFTAVIPVSEYSTDDALVERVYNSIIQSISGSGMSIEDAVALIAFRGLSTETYDLEEGSYYAFAYAFTSDGKAAGAVYKQIFDVQATVSDVSVSVKNVKWFDGNALADADPAYEGIRGGAYFTADVVHSSDASAWYLGLSAGDMTDAEAYPDETVYDALMMGGVMNRERLTFVVQYGKLTVLGFATDASGVYGGIYRLLVDVTEEGASPVSEFNTSASTAASHELVLQSASSFSSEDCLRLPKIALSPVEVSRLLHRNDSL</sequence>